<dbReference type="GO" id="GO:0008168">
    <property type="term" value="F:methyltransferase activity"/>
    <property type="evidence" value="ECO:0007669"/>
    <property type="project" value="UniProtKB-KW"/>
</dbReference>
<dbReference type="EMBL" id="BJOU01000019">
    <property type="protein sequence ID" value="GED99340.1"/>
    <property type="molecule type" value="Genomic_DNA"/>
</dbReference>
<name>A0A7I9V2T2_9ACTN</name>
<dbReference type="OrthoDB" id="9786503at2"/>
<dbReference type="RefSeq" id="WP_161928808.1">
    <property type="nucleotide sequence ID" value="NZ_BJOU01000019.1"/>
</dbReference>
<protein>
    <submittedName>
        <fullName evidence="6">Methyltransferase</fullName>
    </submittedName>
</protein>
<proteinExistence type="predicted"/>
<evidence type="ECO:0000313" key="6">
    <source>
        <dbReference type="EMBL" id="GED99340.1"/>
    </source>
</evidence>
<keyword evidence="7" id="KW-1185">Reference proteome</keyword>
<feature type="domain" description="Methyltransferase" evidence="5">
    <location>
        <begin position="51"/>
        <end position="145"/>
    </location>
</feature>
<dbReference type="GO" id="GO:0032259">
    <property type="term" value="P:methylation"/>
    <property type="evidence" value="ECO:0007669"/>
    <property type="project" value="UniProtKB-KW"/>
</dbReference>
<keyword evidence="2 6" id="KW-0808">Transferase</keyword>
<dbReference type="Gene3D" id="3.40.50.150">
    <property type="entry name" value="Vaccinia Virus protein VP39"/>
    <property type="match status" value="1"/>
</dbReference>
<evidence type="ECO:0000256" key="2">
    <source>
        <dbReference type="ARBA" id="ARBA00022679"/>
    </source>
</evidence>
<evidence type="ECO:0000256" key="3">
    <source>
        <dbReference type="ARBA" id="ARBA00022691"/>
    </source>
</evidence>
<dbReference type="Proteomes" id="UP000444980">
    <property type="component" value="Unassembled WGS sequence"/>
</dbReference>
<keyword evidence="1 6" id="KW-0489">Methyltransferase</keyword>
<organism evidence="6 7">
    <name type="scientific">Gordonia crocea</name>
    <dbReference type="NCBI Taxonomy" id="589162"/>
    <lineage>
        <taxon>Bacteria</taxon>
        <taxon>Bacillati</taxon>
        <taxon>Actinomycetota</taxon>
        <taxon>Actinomycetes</taxon>
        <taxon>Mycobacteriales</taxon>
        <taxon>Gordoniaceae</taxon>
        <taxon>Gordonia</taxon>
    </lineage>
</organism>
<evidence type="ECO:0000313" key="7">
    <source>
        <dbReference type="Proteomes" id="UP000444980"/>
    </source>
</evidence>
<accession>A0A7I9V2T2</accession>
<comment type="caution">
    <text evidence="6">The sequence shown here is derived from an EMBL/GenBank/DDBJ whole genome shotgun (WGS) entry which is preliminary data.</text>
</comment>
<dbReference type="AlphaFoldDB" id="A0A7I9V2T2"/>
<dbReference type="InterPro" id="IPR041698">
    <property type="entry name" value="Methyltransf_25"/>
</dbReference>
<evidence type="ECO:0000256" key="4">
    <source>
        <dbReference type="SAM" id="MobiDB-lite"/>
    </source>
</evidence>
<reference evidence="7" key="1">
    <citation type="submission" date="2019-06" db="EMBL/GenBank/DDBJ databases">
        <title>Gordonia isolated from sludge of a wastewater treatment plant.</title>
        <authorList>
            <person name="Tamura T."/>
            <person name="Aoyama K."/>
            <person name="Kang Y."/>
            <person name="Saito S."/>
            <person name="Akiyama N."/>
            <person name="Yazawa K."/>
            <person name="Gonoi T."/>
            <person name="Mikami Y."/>
        </authorList>
    </citation>
    <scope>NUCLEOTIDE SEQUENCE [LARGE SCALE GENOMIC DNA]</scope>
    <source>
        <strain evidence="7">NBRC 107697</strain>
    </source>
</reference>
<gene>
    <name evidence="6" type="ORF">nbrc107697_33790</name>
</gene>
<dbReference type="SUPFAM" id="SSF53335">
    <property type="entry name" value="S-adenosyl-L-methionine-dependent methyltransferases"/>
    <property type="match status" value="1"/>
</dbReference>
<keyword evidence="3" id="KW-0949">S-adenosyl-L-methionine</keyword>
<sequence>MHQHDGPARPVDPREHWEEFYGDGKRPWTRRPNAILVEEVGALPGAGRTALDLGCGSGADAIWLAQQGYAVTAVDIADAALETGRAHAREAGVPDEAIDWRRVDLGADFPVGSWDLVTAFYLHSNVELARADILRKAAGAVAPGGTLLVVGHWGMPEWRFDGDPPSFPSVDDVLADLDLSPGWAVVTTGLREVAMTDPEGNPAARTDNLVRVTRPA</sequence>
<dbReference type="Pfam" id="PF13649">
    <property type="entry name" value="Methyltransf_25"/>
    <property type="match status" value="1"/>
</dbReference>
<evidence type="ECO:0000259" key="5">
    <source>
        <dbReference type="Pfam" id="PF13649"/>
    </source>
</evidence>
<evidence type="ECO:0000256" key="1">
    <source>
        <dbReference type="ARBA" id="ARBA00022603"/>
    </source>
</evidence>
<dbReference type="InterPro" id="IPR029063">
    <property type="entry name" value="SAM-dependent_MTases_sf"/>
</dbReference>
<dbReference type="PANTHER" id="PTHR43464">
    <property type="entry name" value="METHYLTRANSFERASE"/>
    <property type="match status" value="1"/>
</dbReference>
<dbReference type="PANTHER" id="PTHR43464:SF19">
    <property type="entry name" value="UBIQUINONE BIOSYNTHESIS O-METHYLTRANSFERASE, MITOCHONDRIAL"/>
    <property type="match status" value="1"/>
</dbReference>
<feature type="region of interest" description="Disordered" evidence="4">
    <location>
        <begin position="1"/>
        <end position="23"/>
    </location>
</feature>
<dbReference type="CDD" id="cd02440">
    <property type="entry name" value="AdoMet_MTases"/>
    <property type="match status" value="1"/>
</dbReference>